<comment type="similarity">
    <text evidence="3">Belongs to the Nudix hydrolase family.</text>
</comment>
<dbReference type="PROSITE" id="PS51462">
    <property type="entry name" value="NUDIX"/>
    <property type="match status" value="1"/>
</dbReference>
<accession>W0FHY2</accession>
<proteinExistence type="inferred from homology"/>
<dbReference type="PANTHER" id="PTHR43046:SF2">
    <property type="entry name" value="8-OXO-DGTP DIPHOSPHATASE-RELATED"/>
    <property type="match status" value="1"/>
</dbReference>
<dbReference type="AlphaFoldDB" id="W0FHY2"/>
<dbReference type="Gene3D" id="3.90.79.10">
    <property type="entry name" value="Nucleoside Triphosphate Pyrophosphohydrolase"/>
    <property type="match status" value="1"/>
</dbReference>
<dbReference type="Pfam" id="PF00293">
    <property type="entry name" value="NUDIX"/>
    <property type="match status" value="1"/>
</dbReference>
<evidence type="ECO:0000259" key="4">
    <source>
        <dbReference type="PROSITE" id="PS51462"/>
    </source>
</evidence>
<dbReference type="SUPFAM" id="SSF55811">
    <property type="entry name" value="Nudix"/>
    <property type="match status" value="1"/>
</dbReference>
<dbReference type="InterPro" id="IPR020476">
    <property type="entry name" value="Nudix_hydrolase"/>
</dbReference>
<dbReference type="EMBL" id="KC246791">
    <property type="protein sequence ID" value="AHF24338.1"/>
    <property type="molecule type" value="Genomic_DNA"/>
</dbReference>
<evidence type="ECO:0000313" key="5">
    <source>
        <dbReference type="EMBL" id="AHF24338.1"/>
    </source>
</evidence>
<dbReference type="PROSITE" id="PS00893">
    <property type="entry name" value="NUDIX_BOX"/>
    <property type="match status" value="1"/>
</dbReference>
<evidence type="ECO:0000256" key="1">
    <source>
        <dbReference type="ARBA" id="ARBA00001946"/>
    </source>
</evidence>
<keyword evidence="2 3" id="KW-0378">Hydrolase</keyword>
<dbReference type="InterPro" id="IPR000086">
    <property type="entry name" value="NUDIX_hydrolase_dom"/>
</dbReference>
<sequence length="206" mass="23630">MPGSRRYDTLVKRRRSERAVAGVVSGLGAVWRSADARGRERVVREMDYIHELRKQIGPRKIILNCAGALIIRDGRILFQRRTDNGKWGLIGGLVEMNETYEQAALREIREETGLEVRLDSFLGIFHNHDMVWSNGDAAHVISALYTASIVSGEPRIDEESYELRFFGRDEIPELFAEDHIAALDAYFRGVRYPLLQENRYHRKAEG</sequence>
<protein>
    <submittedName>
        <fullName evidence="5">NUDIX hydrolase</fullName>
    </submittedName>
</protein>
<dbReference type="PRINTS" id="PR00502">
    <property type="entry name" value="NUDIXFAMILY"/>
</dbReference>
<dbReference type="PANTHER" id="PTHR43046">
    <property type="entry name" value="GDP-MANNOSE MANNOSYL HYDROLASE"/>
    <property type="match status" value="1"/>
</dbReference>
<dbReference type="InterPro" id="IPR020084">
    <property type="entry name" value="NUDIX_hydrolase_CS"/>
</dbReference>
<dbReference type="InterPro" id="IPR015797">
    <property type="entry name" value="NUDIX_hydrolase-like_dom_sf"/>
</dbReference>
<reference evidence="5" key="1">
    <citation type="journal article" date="2013" name="PLoS ONE">
        <title>Metagenomic insights into the carbohydrate-active enzymes carried by the microorganisms adhering to solid digesta in the rumen of cows.</title>
        <authorList>
            <person name="Wang L."/>
            <person name="Hatem A."/>
            <person name="Catalyurek U.V."/>
            <person name="Morrison M."/>
            <person name="Yu Z."/>
        </authorList>
    </citation>
    <scope>NUCLEOTIDE SEQUENCE</scope>
</reference>
<evidence type="ECO:0000256" key="2">
    <source>
        <dbReference type="ARBA" id="ARBA00022801"/>
    </source>
</evidence>
<evidence type="ECO:0000256" key="3">
    <source>
        <dbReference type="RuleBase" id="RU003476"/>
    </source>
</evidence>
<organism evidence="5">
    <name type="scientific">uncultured bacterium Contig575</name>
    <dbReference type="NCBI Taxonomy" id="1393592"/>
    <lineage>
        <taxon>Bacteria</taxon>
        <taxon>environmental samples</taxon>
    </lineage>
</organism>
<comment type="cofactor">
    <cofactor evidence="1">
        <name>Mg(2+)</name>
        <dbReference type="ChEBI" id="CHEBI:18420"/>
    </cofactor>
</comment>
<dbReference type="GO" id="GO:0016787">
    <property type="term" value="F:hydrolase activity"/>
    <property type="evidence" value="ECO:0007669"/>
    <property type="project" value="UniProtKB-KW"/>
</dbReference>
<name>W0FHY2_9BACT</name>
<feature type="domain" description="Nudix hydrolase" evidence="4">
    <location>
        <begin position="60"/>
        <end position="197"/>
    </location>
</feature>